<dbReference type="Gene3D" id="3.40.50.300">
    <property type="entry name" value="P-loop containing nucleotide triphosphate hydrolases"/>
    <property type="match status" value="1"/>
</dbReference>
<dbReference type="InterPro" id="IPR036640">
    <property type="entry name" value="ABC1_TM_sf"/>
</dbReference>
<feature type="transmembrane region" description="Helical" evidence="9">
    <location>
        <begin position="179"/>
        <end position="197"/>
    </location>
</feature>
<dbReference type="Pfam" id="PF00005">
    <property type="entry name" value="ABC_tran"/>
    <property type="match status" value="1"/>
</dbReference>
<organism evidence="12 13">
    <name type="scientific">Ktedonobacter racemifer DSM 44963</name>
    <dbReference type="NCBI Taxonomy" id="485913"/>
    <lineage>
        <taxon>Bacteria</taxon>
        <taxon>Bacillati</taxon>
        <taxon>Chloroflexota</taxon>
        <taxon>Ktedonobacteria</taxon>
        <taxon>Ktedonobacterales</taxon>
        <taxon>Ktedonobacteraceae</taxon>
        <taxon>Ktedonobacter</taxon>
    </lineage>
</organism>
<keyword evidence="7 9" id="KW-1133">Transmembrane helix</keyword>
<comment type="caution">
    <text evidence="12">The sequence shown here is derived from an EMBL/GenBank/DDBJ whole genome shotgun (WGS) entry which is preliminary data.</text>
</comment>
<keyword evidence="3" id="KW-1003">Cell membrane</keyword>
<dbReference type="PANTHER" id="PTHR43394">
    <property type="entry name" value="ATP-DEPENDENT PERMEASE MDL1, MITOCHONDRIAL"/>
    <property type="match status" value="1"/>
</dbReference>
<evidence type="ECO:0000256" key="6">
    <source>
        <dbReference type="ARBA" id="ARBA00022840"/>
    </source>
</evidence>
<dbReference type="EMBL" id="ADVG01000001">
    <property type="protein sequence ID" value="EFH88002.1"/>
    <property type="molecule type" value="Genomic_DNA"/>
</dbReference>
<dbReference type="RefSeq" id="WP_007903688.1">
    <property type="nucleotide sequence ID" value="NZ_ADVG01000001.1"/>
</dbReference>
<evidence type="ECO:0000256" key="9">
    <source>
        <dbReference type="SAM" id="Phobius"/>
    </source>
</evidence>
<feature type="transmembrane region" description="Helical" evidence="9">
    <location>
        <begin position="76"/>
        <end position="96"/>
    </location>
</feature>
<dbReference type="InterPro" id="IPR027417">
    <property type="entry name" value="P-loop_NTPase"/>
</dbReference>
<evidence type="ECO:0000313" key="12">
    <source>
        <dbReference type="EMBL" id="EFH88002.1"/>
    </source>
</evidence>
<gene>
    <name evidence="12" type="ORF">Krac_9369</name>
</gene>
<evidence type="ECO:0000256" key="1">
    <source>
        <dbReference type="ARBA" id="ARBA00004651"/>
    </source>
</evidence>
<dbReference type="CDD" id="cd07346">
    <property type="entry name" value="ABC_6TM_exporters"/>
    <property type="match status" value="1"/>
</dbReference>
<feature type="transmembrane region" description="Helical" evidence="9">
    <location>
        <begin position="40"/>
        <end position="64"/>
    </location>
</feature>
<dbReference type="InterPro" id="IPR039421">
    <property type="entry name" value="Type_1_exporter"/>
</dbReference>
<name>D6TBL8_KTERA</name>
<keyword evidence="6" id="KW-0067">ATP-binding</keyword>
<dbReference type="SMART" id="SM00382">
    <property type="entry name" value="AAA"/>
    <property type="match status" value="1"/>
</dbReference>
<dbReference type="Gene3D" id="1.20.1560.10">
    <property type="entry name" value="ABC transporter type 1, transmembrane domain"/>
    <property type="match status" value="1"/>
</dbReference>
<evidence type="ECO:0000256" key="7">
    <source>
        <dbReference type="ARBA" id="ARBA00022989"/>
    </source>
</evidence>
<protein>
    <submittedName>
        <fullName evidence="12">ABC transporter related protein</fullName>
    </submittedName>
</protein>
<dbReference type="PROSITE" id="PS50929">
    <property type="entry name" value="ABC_TM1F"/>
    <property type="match status" value="1"/>
</dbReference>
<feature type="transmembrane region" description="Helical" evidence="9">
    <location>
        <begin position="154"/>
        <end position="173"/>
    </location>
</feature>
<dbReference type="AlphaFoldDB" id="D6TBL8"/>
<accession>D6TBL8</accession>
<evidence type="ECO:0000313" key="13">
    <source>
        <dbReference type="Proteomes" id="UP000004508"/>
    </source>
</evidence>
<feature type="domain" description="ABC transporter" evidence="10">
    <location>
        <begin position="355"/>
        <end position="589"/>
    </location>
</feature>
<dbReference type="Proteomes" id="UP000004508">
    <property type="component" value="Unassembled WGS sequence"/>
</dbReference>
<evidence type="ECO:0000256" key="4">
    <source>
        <dbReference type="ARBA" id="ARBA00022692"/>
    </source>
</evidence>
<keyword evidence="4 9" id="KW-0812">Transmembrane</keyword>
<dbReference type="PROSITE" id="PS50893">
    <property type="entry name" value="ABC_TRANSPORTER_2"/>
    <property type="match status" value="1"/>
</dbReference>
<evidence type="ECO:0000256" key="3">
    <source>
        <dbReference type="ARBA" id="ARBA00022475"/>
    </source>
</evidence>
<dbReference type="GO" id="GO:0015421">
    <property type="term" value="F:ABC-type oligopeptide transporter activity"/>
    <property type="evidence" value="ECO:0007669"/>
    <property type="project" value="TreeGrafter"/>
</dbReference>
<dbReference type="GO" id="GO:0005886">
    <property type="term" value="C:plasma membrane"/>
    <property type="evidence" value="ECO:0007669"/>
    <property type="project" value="UniProtKB-SubCell"/>
</dbReference>
<dbReference type="GO" id="GO:0005524">
    <property type="term" value="F:ATP binding"/>
    <property type="evidence" value="ECO:0007669"/>
    <property type="project" value="UniProtKB-KW"/>
</dbReference>
<evidence type="ECO:0000256" key="5">
    <source>
        <dbReference type="ARBA" id="ARBA00022741"/>
    </source>
</evidence>
<dbReference type="SUPFAM" id="SSF90123">
    <property type="entry name" value="ABC transporter transmembrane region"/>
    <property type="match status" value="1"/>
</dbReference>
<evidence type="ECO:0000256" key="2">
    <source>
        <dbReference type="ARBA" id="ARBA00022448"/>
    </source>
</evidence>
<feature type="domain" description="ABC transmembrane type-1" evidence="11">
    <location>
        <begin position="40"/>
        <end position="322"/>
    </location>
</feature>
<sequence length="597" mass="65045">MIYVQLRRYWRFLTTYLFHALNRYWRLLARYLRPQWLRMVLLALILVGTISVQVATPLVASYFIDQATSGGDLRNLIILALLTMVLALAGQGLAVAETYVAENVSWTATNALRADLVAHLLRLDASFHTAHTPGELIERVDGDVATLARFFSRFVVYVLGNGILLIGVLGLLYHVDWRVGLGMSVFVVLALTGMLRIRAVATPSWAAERQASADFYGFLGEYLSGLQDIRSSGAGAFVLRRCAEVMRSWLAITRKAQMWGYGLGATSQGLFALGTAAALALSAMLFTSGTLTIGAVYLIFQCTEMLRQPTEQIRNEVQDLQQADASMARVEALLNTRPRVIDGPGVALPPGPLAVEFENVSFSYAEDAPVLRGVNVSLAPGRVLGVVGRTGSGKTTLTRLLLRFYDPVAGTVRLGGVDLREVHLSALRSRIGLVTQEVNIFHASVRDNLTLFDDSVPDEQIRAALDTLGLGNWLQELPCGLDTQLLPDGAGLSSGQAQVLACARILLLNPDLIILDEASSRLDPATDRLVHTALERLLEGRTGIIVAHRLATIAYAHDILVLEDGQVREYGPRLALAADPTSRFAGLLSVVTEEVYQ</sequence>
<dbReference type="STRING" id="485913.Krac_9369"/>
<dbReference type="eggNOG" id="COG1132">
    <property type="taxonomic scope" value="Bacteria"/>
</dbReference>
<comment type="subcellular location">
    <subcellularLocation>
        <location evidence="1">Cell membrane</location>
        <topology evidence="1">Multi-pass membrane protein</topology>
    </subcellularLocation>
</comment>
<keyword evidence="2" id="KW-0813">Transport</keyword>
<dbReference type="FunFam" id="3.40.50.300:FF:000299">
    <property type="entry name" value="ABC transporter ATP-binding protein/permease"/>
    <property type="match status" value="1"/>
</dbReference>
<keyword evidence="13" id="KW-1185">Reference proteome</keyword>
<reference evidence="12 13" key="1">
    <citation type="journal article" date="2011" name="Stand. Genomic Sci.">
        <title>Non-contiguous finished genome sequence and contextual data of the filamentous soil bacterium Ktedonobacter racemifer type strain (SOSP1-21).</title>
        <authorList>
            <person name="Chang Y.J."/>
            <person name="Land M."/>
            <person name="Hauser L."/>
            <person name="Chertkov O."/>
            <person name="Del Rio T.G."/>
            <person name="Nolan M."/>
            <person name="Copeland A."/>
            <person name="Tice H."/>
            <person name="Cheng J.F."/>
            <person name="Lucas S."/>
            <person name="Han C."/>
            <person name="Goodwin L."/>
            <person name="Pitluck S."/>
            <person name="Ivanova N."/>
            <person name="Ovchinikova G."/>
            <person name="Pati A."/>
            <person name="Chen A."/>
            <person name="Palaniappan K."/>
            <person name="Mavromatis K."/>
            <person name="Liolios K."/>
            <person name="Brettin T."/>
            <person name="Fiebig A."/>
            <person name="Rohde M."/>
            <person name="Abt B."/>
            <person name="Goker M."/>
            <person name="Detter J.C."/>
            <person name="Woyke T."/>
            <person name="Bristow J."/>
            <person name="Eisen J.A."/>
            <person name="Markowitz V."/>
            <person name="Hugenholtz P."/>
            <person name="Kyrpides N.C."/>
            <person name="Klenk H.P."/>
            <person name="Lapidus A."/>
        </authorList>
    </citation>
    <scope>NUCLEOTIDE SEQUENCE [LARGE SCALE GENOMIC DNA]</scope>
    <source>
        <strain evidence="13">DSM 44963</strain>
    </source>
</reference>
<dbReference type="SUPFAM" id="SSF52540">
    <property type="entry name" value="P-loop containing nucleoside triphosphate hydrolases"/>
    <property type="match status" value="1"/>
</dbReference>
<dbReference type="PANTHER" id="PTHR43394:SF1">
    <property type="entry name" value="ATP-BINDING CASSETTE SUB-FAMILY B MEMBER 10, MITOCHONDRIAL"/>
    <property type="match status" value="1"/>
</dbReference>
<keyword evidence="5" id="KW-0547">Nucleotide-binding</keyword>
<evidence type="ECO:0000256" key="8">
    <source>
        <dbReference type="ARBA" id="ARBA00023136"/>
    </source>
</evidence>
<dbReference type="InterPro" id="IPR011527">
    <property type="entry name" value="ABC1_TM_dom"/>
</dbReference>
<feature type="transmembrane region" description="Helical" evidence="9">
    <location>
        <begin position="270"/>
        <end position="300"/>
    </location>
</feature>
<evidence type="ECO:0000259" key="11">
    <source>
        <dbReference type="PROSITE" id="PS50929"/>
    </source>
</evidence>
<dbReference type="Pfam" id="PF00664">
    <property type="entry name" value="ABC_membrane"/>
    <property type="match status" value="1"/>
</dbReference>
<keyword evidence="8 9" id="KW-0472">Membrane</keyword>
<evidence type="ECO:0000259" key="10">
    <source>
        <dbReference type="PROSITE" id="PS50893"/>
    </source>
</evidence>
<dbReference type="InterPro" id="IPR003593">
    <property type="entry name" value="AAA+_ATPase"/>
</dbReference>
<dbReference type="InterPro" id="IPR003439">
    <property type="entry name" value="ABC_transporter-like_ATP-bd"/>
</dbReference>
<dbReference type="InParanoid" id="D6TBL8"/>
<dbReference type="GO" id="GO:0016887">
    <property type="term" value="F:ATP hydrolysis activity"/>
    <property type="evidence" value="ECO:0007669"/>
    <property type="project" value="InterPro"/>
</dbReference>
<proteinExistence type="predicted"/>